<sequence length="183" mass="21718">VREGKLNVRRFFTVTDASSLEQRFQRTAISEREEDSSNQTSFRTAMTYCYELIKQFGHPHGNVLPPLNMGYLINRPMSWKESYWMAELDSLRETITREELVHFKFQLIYNGQPSQTGLRHFNADGYYDSPYMGRSEWILHGRHLLFAGMSLLIERDNTNWGWIMGKGERTEYRSVKEWTRMSE</sequence>
<dbReference type="Proteomes" id="UP001530400">
    <property type="component" value="Unassembled WGS sequence"/>
</dbReference>
<dbReference type="AlphaFoldDB" id="A0ABD3PES1"/>
<proteinExistence type="predicted"/>
<comment type="caution">
    <text evidence="1">The sequence shown here is derived from an EMBL/GenBank/DDBJ whole genome shotgun (WGS) entry which is preliminary data.</text>
</comment>
<name>A0ABD3PES1_9STRA</name>
<reference evidence="1 2" key="1">
    <citation type="submission" date="2024-10" db="EMBL/GenBank/DDBJ databases">
        <title>Updated reference genomes for cyclostephanoid diatoms.</title>
        <authorList>
            <person name="Roberts W.R."/>
            <person name="Alverson A.J."/>
        </authorList>
    </citation>
    <scope>NUCLEOTIDE SEQUENCE [LARGE SCALE GENOMIC DNA]</scope>
    <source>
        <strain evidence="1 2">AJA010-31</strain>
    </source>
</reference>
<dbReference type="EMBL" id="JALLPJ020000646">
    <property type="protein sequence ID" value="KAL3786519.1"/>
    <property type="molecule type" value="Genomic_DNA"/>
</dbReference>
<accession>A0ABD3PES1</accession>
<organism evidence="1 2">
    <name type="scientific">Cyclotella atomus</name>
    <dbReference type="NCBI Taxonomy" id="382360"/>
    <lineage>
        <taxon>Eukaryota</taxon>
        <taxon>Sar</taxon>
        <taxon>Stramenopiles</taxon>
        <taxon>Ochrophyta</taxon>
        <taxon>Bacillariophyta</taxon>
        <taxon>Coscinodiscophyceae</taxon>
        <taxon>Thalassiosirophycidae</taxon>
        <taxon>Stephanodiscales</taxon>
        <taxon>Stephanodiscaceae</taxon>
        <taxon>Cyclotella</taxon>
    </lineage>
</organism>
<evidence type="ECO:0000313" key="2">
    <source>
        <dbReference type="Proteomes" id="UP001530400"/>
    </source>
</evidence>
<gene>
    <name evidence="1" type="ORF">ACHAWO_000496</name>
</gene>
<keyword evidence="2" id="KW-1185">Reference proteome</keyword>
<feature type="non-terminal residue" evidence="1">
    <location>
        <position position="1"/>
    </location>
</feature>
<protein>
    <submittedName>
        <fullName evidence="1">Uncharacterized protein</fullName>
    </submittedName>
</protein>
<evidence type="ECO:0000313" key="1">
    <source>
        <dbReference type="EMBL" id="KAL3786519.1"/>
    </source>
</evidence>